<reference evidence="2" key="2">
    <citation type="submission" date="2015-01" db="EMBL/GenBank/DDBJ databases">
        <title>Evolutionary Origins and Diversification of the Mycorrhizal Mutualists.</title>
        <authorList>
            <consortium name="DOE Joint Genome Institute"/>
            <consortium name="Mycorrhizal Genomics Consortium"/>
            <person name="Kohler A."/>
            <person name="Kuo A."/>
            <person name="Nagy L.G."/>
            <person name="Floudas D."/>
            <person name="Copeland A."/>
            <person name="Barry K.W."/>
            <person name="Cichocki N."/>
            <person name="Veneault-Fourrey C."/>
            <person name="LaButti K."/>
            <person name="Lindquist E.A."/>
            <person name="Lipzen A."/>
            <person name="Lundell T."/>
            <person name="Morin E."/>
            <person name="Murat C."/>
            <person name="Riley R."/>
            <person name="Ohm R."/>
            <person name="Sun H."/>
            <person name="Tunlid A."/>
            <person name="Henrissat B."/>
            <person name="Grigoriev I.V."/>
            <person name="Hibbett D.S."/>
            <person name="Martin F."/>
        </authorList>
    </citation>
    <scope>NUCLEOTIDE SEQUENCE [LARGE SCALE GENOMIC DNA]</scope>
    <source>
        <strain evidence="2">UH-Slu-Lm8-n1</strain>
    </source>
</reference>
<sequence length="56" mass="6241">MPRVTFVYPPYSSDPQDLMNQDPFNVSRMDLPKSATTIKSKVQLPIAIPPPPGDIE</sequence>
<dbReference type="InParanoid" id="A0A0D0AZJ0"/>
<evidence type="ECO:0000313" key="1">
    <source>
        <dbReference type="EMBL" id="KIK39752.1"/>
    </source>
</evidence>
<dbReference type="AlphaFoldDB" id="A0A0D0AZJ0"/>
<reference evidence="1 2" key="1">
    <citation type="submission" date="2014-04" db="EMBL/GenBank/DDBJ databases">
        <authorList>
            <consortium name="DOE Joint Genome Institute"/>
            <person name="Kuo A."/>
            <person name="Ruytinx J."/>
            <person name="Rineau F."/>
            <person name="Colpaert J."/>
            <person name="Kohler A."/>
            <person name="Nagy L.G."/>
            <person name="Floudas D."/>
            <person name="Copeland A."/>
            <person name="Barry K.W."/>
            <person name="Cichocki N."/>
            <person name="Veneault-Fourrey C."/>
            <person name="LaButti K."/>
            <person name="Lindquist E.A."/>
            <person name="Lipzen A."/>
            <person name="Lundell T."/>
            <person name="Morin E."/>
            <person name="Murat C."/>
            <person name="Sun H."/>
            <person name="Tunlid A."/>
            <person name="Henrissat B."/>
            <person name="Grigoriev I.V."/>
            <person name="Hibbett D.S."/>
            <person name="Martin F."/>
            <person name="Nordberg H.P."/>
            <person name="Cantor M.N."/>
            <person name="Hua S.X."/>
        </authorList>
    </citation>
    <scope>NUCLEOTIDE SEQUENCE [LARGE SCALE GENOMIC DNA]</scope>
    <source>
        <strain evidence="1 2">UH-Slu-Lm8-n1</strain>
    </source>
</reference>
<dbReference type="HOGENOM" id="CLU_3015758_0_0_1"/>
<accession>A0A0D0AZJ0</accession>
<organism evidence="1 2">
    <name type="scientific">Suillus luteus UH-Slu-Lm8-n1</name>
    <dbReference type="NCBI Taxonomy" id="930992"/>
    <lineage>
        <taxon>Eukaryota</taxon>
        <taxon>Fungi</taxon>
        <taxon>Dikarya</taxon>
        <taxon>Basidiomycota</taxon>
        <taxon>Agaricomycotina</taxon>
        <taxon>Agaricomycetes</taxon>
        <taxon>Agaricomycetidae</taxon>
        <taxon>Boletales</taxon>
        <taxon>Suillineae</taxon>
        <taxon>Suillaceae</taxon>
        <taxon>Suillus</taxon>
    </lineage>
</organism>
<name>A0A0D0AZJ0_9AGAM</name>
<protein>
    <submittedName>
        <fullName evidence="1">Uncharacterized protein</fullName>
    </submittedName>
</protein>
<evidence type="ECO:0000313" key="2">
    <source>
        <dbReference type="Proteomes" id="UP000054485"/>
    </source>
</evidence>
<keyword evidence="2" id="KW-1185">Reference proteome</keyword>
<gene>
    <name evidence="1" type="ORF">CY34DRAFT_807932</name>
</gene>
<dbReference type="Proteomes" id="UP000054485">
    <property type="component" value="Unassembled WGS sequence"/>
</dbReference>
<dbReference type="EMBL" id="KN835330">
    <property type="protein sequence ID" value="KIK39752.1"/>
    <property type="molecule type" value="Genomic_DNA"/>
</dbReference>
<proteinExistence type="predicted"/>